<evidence type="ECO:0000256" key="1">
    <source>
        <dbReference type="ARBA" id="ARBA00006252"/>
    </source>
</evidence>
<evidence type="ECO:0000313" key="6">
    <source>
        <dbReference type="Proteomes" id="UP000198873"/>
    </source>
</evidence>
<protein>
    <submittedName>
        <fullName evidence="5">NAD(P)H dehydrogenase (Quinone)</fullName>
    </submittedName>
</protein>
<accession>A0A1I6UVH5</accession>
<comment type="similarity">
    <text evidence="1">Belongs to the NAD(P)H dehydrogenase (quinone) family.</text>
</comment>
<gene>
    <name evidence="5" type="ORF">SAMN05444716_106230</name>
</gene>
<dbReference type="GO" id="GO:0003955">
    <property type="term" value="F:NAD(P)H dehydrogenase (quinone) activity"/>
    <property type="evidence" value="ECO:0007669"/>
    <property type="project" value="TreeGrafter"/>
</dbReference>
<keyword evidence="6" id="KW-1185">Reference proteome</keyword>
<dbReference type="EMBL" id="FPAB01000006">
    <property type="protein sequence ID" value="SFT05445.1"/>
    <property type="molecule type" value="Genomic_DNA"/>
</dbReference>
<evidence type="ECO:0000313" key="5">
    <source>
        <dbReference type="EMBL" id="SFT05445.1"/>
    </source>
</evidence>
<dbReference type="InterPro" id="IPR051545">
    <property type="entry name" value="NAD(P)H_dehydrogenase_qn"/>
</dbReference>
<dbReference type="InterPro" id="IPR029039">
    <property type="entry name" value="Flavoprotein-like_sf"/>
</dbReference>
<keyword evidence="2" id="KW-0560">Oxidoreductase</keyword>
<evidence type="ECO:0000256" key="3">
    <source>
        <dbReference type="SAM" id="MobiDB-lite"/>
    </source>
</evidence>
<dbReference type="InterPro" id="IPR003680">
    <property type="entry name" value="Flavodoxin_fold"/>
</dbReference>
<dbReference type="GO" id="GO:0005829">
    <property type="term" value="C:cytosol"/>
    <property type="evidence" value="ECO:0007669"/>
    <property type="project" value="TreeGrafter"/>
</dbReference>
<organism evidence="5 6">
    <name type="scientific">Streptomyces harbinensis</name>
    <dbReference type="NCBI Taxonomy" id="1176198"/>
    <lineage>
        <taxon>Bacteria</taxon>
        <taxon>Bacillati</taxon>
        <taxon>Actinomycetota</taxon>
        <taxon>Actinomycetes</taxon>
        <taxon>Kitasatosporales</taxon>
        <taxon>Streptomycetaceae</taxon>
        <taxon>Streptomyces</taxon>
    </lineage>
</organism>
<feature type="region of interest" description="Disordered" evidence="3">
    <location>
        <begin position="1"/>
        <end position="29"/>
    </location>
</feature>
<proteinExistence type="inferred from homology"/>
<feature type="domain" description="Flavodoxin-like fold" evidence="4">
    <location>
        <begin position="29"/>
        <end position="211"/>
    </location>
</feature>
<dbReference type="PANTHER" id="PTHR10204">
    <property type="entry name" value="NAD P H OXIDOREDUCTASE-RELATED"/>
    <property type="match status" value="1"/>
</dbReference>
<dbReference type="AlphaFoldDB" id="A0A1I6UVH5"/>
<sequence>MTRPDPGPDPVSRTHGSTGMTPDDTGPLTLLVTAHPDPDSLTHHVADRLAAALRPRAVEVADLHREGFDPRFTPADRRHYREGGTHPADVAREHRRLDRATDLVLVFPVYWWSVPALLKGWIDRVFVNGWAFEHSADAGLRPRLQRLTTHLLPIAADDAGSFERHGYDRALRTQLEHGFVDYIGSRRGATAFIHESEQPSAEATAASVARAVRAVSEAVRAGAPTA</sequence>
<dbReference type="Pfam" id="PF02525">
    <property type="entry name" value="Flavodoxin_2"/>
    <property type="match status" value="1"/>
</dbReference>
<reference evidence="6" key="1">
    <citation type="submission" date="2016-10" db="EMBL/GenBank/DDBJ databases">
        <authorList>
            <person name="Varghese N."/>
            <person name="Submissions S."/>
        </authorList>
    </citation>
    <scope>NUCLEOTIDE SEQUENCE [LARGE SCALE GENOMIC DNA]</scope>
    <source>
        <strain evidence="6">CGMCC 4.7047</strain>
    </source>
</reference>
<evidence type="ECO:0000256" key="2">
    <source>
        <dbReference type="ARBA" id="ARBA00023002"/>
    </source>
</evidence>
<evidence type="ECO:0000259" key="4">
    <source>
        <dbReference type="Pfam" id="PF02525"/>
    </source>
</evidence>
<dbReference type="Gene3D" id="3.40.50.360">
    <property type="match status" value="1"/>
</dbReference>
<name>A0A1I6UVH5_9ACTN</name>
<dbReference type="PANTHER" id="PTHR10204:SF34">
    <property type="entry name" value="NAD(P)H DEHYDROGENASE [QUINONE] 1 ISOFORM 1"/>
    <property type="match status" value="1"/>
</dbReference>
<dbReference type="STRING" id="1176198.SAMN05444716_106230"/>
<dbReference type="Proteomes" id="UP000198873">
    <property type="component" value="Unassembled WGS sequence"/>
</dbReference>
<dbReference type="SUPFAM" id="SSF52218">
    <property type="entry name" value="Flavoproteins"/>
    <property type="match status" value="1"/>
</dbReference>